<dbReference type="EMBL" id="BJVI01000011">
    <property type="protein sequence ID" value="GEL17671.1"/>
    <property type="molecule type" value="Genomic_DNA"/>
</dbReference>
<evidence type="ECO:0008006" key="3">
    <source>
        <dbReference type="Google" id="ProtNLM"/>
    </source>
</evidence>
<dbReference type="PANTHER" id="PTHR39290:SF6">
    <property type="entry name" value="S-ADENOSYL-L-METHIONINE-DEPENDENT METHYLTRANSFERASES SUPERFAMILY PROTEIN"/>
    <property type="match status" value="1"/>
</dbReference>
<dbReference type="PANTHER" id="PTHR39290">
    <property type="entry name" value="C3H1-TYPE DOMAIN-CONTAINING PROTEIN-RELATED"/>
    <property type="match status" value="1"/>
</dbReference>
<comment type="caution">
    <text evidence="1">The sequence shown here is derived from an EMBL/GenBank/DDBJ whole genome shotgun (WGS) entry which is preliminary data.</text>
</comment>
<keyword evidence="2" id="KW-1185">Reference proteome</keyword>
<organism evidence="1 2">
    <name type="scientific">Pseudonocardia asaccharolytica DSM 44247 = NBRC 16224</name>
    <dbReference type="NCBI Taxonomy" id="1123024"/>
    <lineage>
        <taxon>Bacteria</taxon>
        <taxon>Bacillati</taxon>
        <taxon>Actinomycetota</taxon>
        <taxon>Actinomycetes</taxon>
        <taxon>Pseudonocardiales</taxon>
        <taxon>Pseudonocardiaceae</taxon>
        <taxon>Pseudonocardia</taxon>
    </lineage>
</organism>
<sequence>MDNPYLAAYRAATAHQRDHDPRGLGPDGAPWLSCMCDDCRGLARQRGFYGLLREYAWSIPTDTALDTIAGCSPHGVLEVGAGAGYWAWQLRGRGVDVLAFDPDPHGRAGWSSGRRWTGVGVGDHTAAAQHPGRTLLLCRPEPEWGAAAVDAYRGRTIVYVGQVAERPAQLSSPARVVELPRWAGATDRLEVHER</sequence>
<dbReference type="SUPFAM" id="SSF53335">
    <property type="entry name" value="S-adenosyl-L-methionine-dependent methyltransferases"/>
    <property type="match status" value="1"/>
</dbReference>
<protein>
    <recommendedName>
        <fullName evidence="3">Methyltransferase type 11 domain-containing protein</fullName>
    </recommendedName>
</protein>
<dbReference type="InterPro" id="IPR029063">
    <property type="entry name" value="SAM-dependent_MTases_sf"/>
</dbReference>
<gene>
    <name evidence="1" type="ORF">PA7_15080</name>
</gene>
<accession>A0A511CYQ0</accession>
<dbReference type="Gene3D" id="3.40.50.150">
    <property type="entry name" value="Vaccinia Virus protein VP39"/>
    <property type="match status" value="1"/>
</dbReference>
<name>A0A511CYQ0_9PSEU</name>
<dbReference type="STRING" id="1123024.GCA_000423625_03002"/>
<dbReference type="Proteomes" id="UP000321328">
    <property type="component" value="Unassembled WGS sequence"/>
</dbReference>
<reference evidence="1 2" key="1">
    <citation type="submission" date="2019-07" db="EMBL/GenBank/DDBJ databases">
        <title>Whole genome shotgun sequence of Pseudonocardia asaccharolytica NBRC 16224.</title>
        <authorList>
            <person name="Hosoyama A."/>
            <person name="Uohara A."/>
            <person name="Ohji S."/>
            <person name="Ichikawa N."/>
        </authorList>
    </citation>
    <scope>NUCLEOTIDE SEQUENCE [LARGE SCALE GENOMIC DNA]</scope>
    <source>
        <strain evidence="1 2">NBRC 16224</strain>
    </source>
</reference>
<dbReference type="AlphaFoldDB" id="A0A511CYQ0"/>
<evidence type="ECO:0000313" key="1">
    <source>
        <dbReference type="EMBL" id="GEL17671.1"/>
    </source>
</evidence>
<proteinExistence type="predicted"/>
<evidence type="ECO:0000313" key="2">
    <source>
        <dbReference type="Proteomes" id="UP000321328"/>
    </source>
</evidence>